<dbReference type="InterPro" id="IPR013249">
    <property type="entry name" value="RNA_pol_sigma70_r4_t2"/>
</dbReference>
<keyword evidence="9" id="KW-1185">Reference proteome</keyword>
<keyword evidence="4" id="KW-0238">DNA-binding</keyword>
<evidence type="ECO:0000313" key="8">
    <source>
        <dbReference type="EMBL" id="MBD8527710.1"/>
    </source>
</evidence>
<feature type="domain" description="RNA polymerase sigma-70 region 2" evidence="6">
    <location>
        <begin position="38"/>
        <end position="104"/>
    </location>
</feature>
<dbReference type="Pfam" id="PF04542">
    <property type="entry name" value="Sigma70_r2"/>
    <property type="match status" value="1"/>
</dbReference>
<feature type="domain" description="RNA polymerase sigma factor 70 region 4 type 2" evidence="7">
    <location>
        <begin position="136"/>
        <end position="188"/>
    </location>
</feature>
<comment type="caution">
    <text evidence="8">The sequence shown here is derived from an EMBL/GenBank/DDBJ whole genome shotgun (WGS) entry which is preliminary data.</text>
</comment>
<dbReference type="GO" id="GO:0016987">
    <property type="term" value="F:sigma factor activity"/>
    <property type="evidence" value="ECO:0007669"/>
    <property type="project" value="UniProtKB-KW"/>
</dbReference>
<dbReference type="InterPro" id="IPR039425">
    <property type="entry name" value="RNA_pol_sigma-70-like"/>
</dbReference>
<gene>
    <name evidence="8" type="ORF">IFO71_18340</name>
</gene>
<evidence type="ECO:0000256" key="5">
    <source>
        <dbReference type="ARBA" id="ARBA00023163"/>
    </source>
</evidence>
<dbReference type="SUPFAM" id="SSF88946">
    <property type="entry name" value="Sigma2 domain of RNA polymerase sigma factors"/>
    <property type="match status" value="1"/>
</dbReference>
<dbReference type="Proteomes" id="UP000613768">
    <property type="component" value="Unassembled WGS sequence"/>
</dbReference>
<dbReference type="Pfam" id="PF08281">
    <property type="entry name" value="Sigma70_r4_2"/>
    <property type="match status" value="1"/>
</dbReference>
<dbReference type="SUPFAM" id="SSF88659">
    <property type="entry name" value="Sigma3 and sigma4 domains of RNA polymerase sigma factors"/>
    <property type="match status" value="1"/>
</dbReference>
<dbReference type="GO" id="GO:0003677">
    <property type="term" value="F:DNA binding"/>
    <property type="evidence" value="ECO:0007669"/>
    <property type="project" value="UniProtKB-KW"/>
</dbReference>
<evidence type="ECO:0000259" key="6">
    <source>
        <dbReference type="Pfam" id="PF04542"/>
    </source>
</evidence>
<dbReference type="InterPro" id="IPR013325">
    <property type="entry name" value="RNA_pol_sigma_r2"/>
</dbReference>
<reference evidence="8 9" key="1">
    <citation type="submission" date="2020-09" db="EMBL/GenBank/DDBJ databases">
        <title>Pseudoxanthomonas sp. CAU 1598 isolated from sand of Yaerae Beach.</title>
        <authorList>
            <person name="Kim W."/>
        </authorList>
    </citation>
    <scope>NUCLEOTIDE SEQUENCE [LARGE SCALE GENOMIC DNA]</scope>
    <source>
        <strain evidence="8 9">CAU 1598</strain>
    </source>
</reference>
<keyword evidence="3" id="KW-0731">Sigma factor</keyword>
<evidence type="ECO:0000256" key="2">
    <source>
        <dbReference type="ARBA" id="ARBA00023015"/>
    </source>
</evidence>
<organism evidence="8 9">
    <name type="scientific">Pseudomarimonas arenosa</name>
    <dbReference type="NCBI Taxonomy" id="2774145"/>
    <lineage>
        <taxon>Bacteria</taxon>
        <taxon>Pseudomonadati</taxon>
        <taxon>Pseudomonadota</taxon>
        <taxon>Gammaproteobacteria</taxon>
        <taxon>Lysobacterales</taxon>
        <taxon>Lysobacteraceae</taxon>
        <taxon>Pseudomarimonas</taxon>
    </lineage>
</organism>
<protein>
    <submittedName>
        <fullName evidence="8">Sigma-70 family RNA polymerase sigma factor</fullName>
    </submittedName>
</protein>
<keyword evidence="2" id="KW-0805">Transcription regulation</keyword>
<name>A0AAW3ZS73_9GAMM</name>
<dbReference type="AlphaFoldDB" id="A0AAW3ZS73"/>
<proteinExistence type="inferred from homology"/>
<sequence length="201" mass="23147">MPNPTANADDLQHPPEQHEVLAWLRDYANGRQQGAKRLVQYYLPRLHRLAYRLLGDAGEAEDVCQEVFMKLWQLAPRWQADAALGTWLHQVALNASRDRLRKRRDLSMEAHDWEVLTDRSPAVDPERSAQHAETQDWLDRAMAALPQRQREALLLCHDQGLNQREAAAVMDIEIGALESLLSRARQSLRQAAKRRESQHEP</sequence>
<accession>A0AAW3ZS73</accession>
<dbReference type="Gene3D" id="1.10.1740.10">
    <property type="match status" value="1"/>
</dbReference>
<dbReference type="Gene3D" id="1.10.10.10">
    <property type="entry name" value="Winged helix-like DNA-binding domain superfamily/Winged helix DNA-binding domain"/>
    <property type="match status" value="1"/>
</dbReference>
<dbReference type="InterPro" id="IPR007627">
    <property type="entry name" value="RNA_pol_sigma70_r2"/>
</dbReference>
<keyword evidence="5" id="KW-0804">Transcription</keyword>
<dbReference type="InterPro" id="IPR013324">
    <property type="entry name" value="RNA_pol_sigma_r3/r4-like"/>
</dbReference>
<dbReference type="EMBL" id="JACYTR010000061">
    <property type="protein sequence ID" value="MBD8527710.1"/>
    <property type="molecule type" value="Genomic_DNA"/>
</dbReference>
<dbReference type="PANTHER" id="PTHR43133:SF8">
    <property type="entry name" value="RNA POLYMERASE SIGMA FACTOR HI_1459-RELATED"/>
    <property type="match status" value="1"/>
</dbReference>
<evidence type="ECO:0000256" key="4">
    <source>
        <dbReference type="ARBA" id="ARBA00023125"/>
    </source>
</evidence>
<comment type="similarity">
    <text evidence="1">Belongs to the sigma-70 factor family. ECF subfamily.</text>
</comment>
<dbReference type="NCBIfam" id="TIGR02937">
    <property type="entry name" value="sigma70-ECF"/>
    <property type="match status" value="1"/>
</dbReference>
<evidence type="ECO:0000313" key="9">
    <source>
        <dbReference type="Proteomes" id="UP000613768"/>
    </source>
</evidence>
<dbReference type="InterPro" id="IPR036388">
    <property type="entry name" value="WH-like_DNA-bd_sf"/>
</dbReference>
<dbReference type="CDD" id="cd06171">
    <property type="entry name" value="Sigma70_r4"/>
    <property type="match status" value="1"/>
</dbReference>
<dbReference type="RefSeq" id="WP_192031132.1">
    <property type="nucleotide sequence ID" value="NZ_JACYTR010000061.1"/>
</dbReference>
<evidence type="ECO:0000256" key="3">
    <source>
        <dbReference type="ARBA" id="ARBA00023082"/>
    </source>
</evidence>
<dbReference type="GO" id="GO:0006352">
    <property type="term" value="P:DNA-templated transcription initiation"/>
    <property type="evidence" value="ECO:0007669"/>
    <property type="project" value="InterPro"/>
</dbReference>
<dbReference type="PANTHER" id="PTHR43133">
    <property type="entry name" value="RNA POLYMERASE ECF-TYPE SIGMA FACTO"/>
    <property type="match status" value="1"/>
</dbReference>
<evidence type="ECO:0000259" key="7">
    <source>
        <dbReference type="Pfam" id="PF08281"/>
    </source>
</evidence>
<dbReference type="InterPro" id="IPR014284">
    <property type="entry name" value="RNA_pol_sigma-70_dom"/>
</dbReference>
<evidence type="ECO:0000256" key="1">
    <source>
        <dbReference type="ARBA" id="ARBA00010641"/>
    </source>
</evidence>